<dbReference type="PANTHER" id="PTHR13267:SF3">
    <property type="entry name" value="ZINC FINGER PROTEIN 277"/>
    <property type="match status" value="1"/>
</dbReference>
<name>A0A0K8TJC2_LYGHE</name>
<protein>
    <recommendedName>
        <fullName evidence="6">C2H2-type domain-containing protein</fullName>
    </recommendedName>
</protein>
<dbReference type="EMBL" id="GBRD01000227">
    <property type="protein sequence ID" value="JAG65594.1"/>
    <property type="molecule type" value="Transcribed_RNA"/>
</dbReference>
<dbReference type="PROSITE" id="PS50157">
    <property type="entry name" value="ZINC_FINGER_C2H2_2"/>
    <property type="match status" value="1"/>
</dbReference>
<dbReference type="SUPFAM" id="SSF57667">
    <property type="entry name" value="beta-beta-alpha zinc fingers"/>
    <property type="match status" value="2"/>
</dbReference>
<evidence type="ECO:0000256" key="4">
    <source>
        <dbReference type="ARBA" id="ARBA00034119"/>
    </source>
</evidence>
<dbReference type="PROSITE" id="PS00028">
    <property type="entry name" value="ZINC_FINGER_C2H2_1"/>
    <property type="match status" value="2"/>
</dbReference>
<comment type="similarity">
    <text evidence="4">Belongs to the ZNF277 family.</text>
</comment>
<sequence length="413" mass="49067">MSFGPLEFPSSSQNTSTNVSNAEQKFSPCFLCKDVYLFPHEQEKCLAHIFEKHQLVISDSHLITDLPKYLSYWKEKFQTNNGNLNEFCTTIKVDVKKDGVLMKDQNFFLLSDVVKEDKDIREKIKQNRLEKVLQQQNEEREDNNYSHGCLFCRQDVGPSRAEFLNHLSSQHNFQLGRPEKIVFFDKFISVIEEKLEKLQCIFCEKLFTDRNVLKEHMRKKGHKRVDPNNEFYDQFYIINYYEPERRWKEKLKPKEKDEEGEEDDECDWSDWEENCEVSIVCLFCDSTFNQWKTIEEHMHLTHQFDYSASTKGMDFYDQVKLVNYIRRQIHLSRCIMCDESKETNASLLEHMGEEKHLVLPPKAMWDQPQYFFPTYENDAFLSQIEDDASDCDNSDLEEALTEITNITQEGLRT</sequence>
<feature type="domain" description="C2H2-type" evidence="6">
    <location>
        <begin position="198"/>
        <end position="227"/>
    </location>
</feature>
<dbReference type="InterPro" id="IPR013087">
    <property type="entry name" value="Znf_C2H2_type"/>
</dbReference>
<evidence type="ECO:0000256" key="5">
    <source>
        <dbReference type="PROSITE-ProRule" id="PRU00042"/>
    </source>
</evidence>
<evidence type="ECO:0000259" key="6">
    <source>
        <dbReference type="PROSITE" id="PS50157"/>
    </source>
</evidence>
<dbReference type="AlphaFoldDB" id="A0A0K8TJC2"/>
<organism evidence="7">
    <name type="scientific">Lygus hesperus</name>
    <name type="common">Western plant bug</name>
    <dbReference type="NCBI Taxonomy" id="30085"/>
    <lineage>
        <taxon>Eukaryota</taxon>
        <taxon>Metazoa</taxon>
        <taxon>Ecdysozoa</taxon>
        <taxon>Arthropoda</taxon>
        <taxon>Hexapoda</taxon>
        <taxon>Insecta</taxon>
        <taxon>Pterygota</taxon>
        <taxon>Neoptera</taxon>
        <taxon>Paraneoptera</taxon>
        <taxon>Hemiptera</taxon>
        <taxon>Heteroptera</taxon>
        <taxon>Panheteroptera</taxon>
        <taxon>Cimicomorpha</taxon>
        <taxon>Miridae</taxon>
        <taxon>Mirini</taxon>
        <taxon>Lygus</taxon>
    </lineage>
</organism>
<dbReference type="GO" id="GO:0008270">
    <property type="term" value="F:zinc ion binding"/>
    <property type="evidence" value="ECO:0007669"/>
    <property type="project" value="UniProtKB-KW"/>
</dbReference>
<keyword evidence="3" id="KW-0862">Zinc</keyword>
<dbReference type="SMART" id="SM00355">
    <property type="entry name" value="ZnF_C2H2"/>
    <property type="match status" value="4"/>
</dbReference>
<keyword evidence="2 5" id="KW-0863">Zinc-finger</keyword>
<dbReference type="InterPro" id="IPR036236">
    <property type="entry name" value="Znf_C2H2_sf"/>
</dbReference>
<keyword evidence="1" id="KW-0479">Metal-binding</keyword>
<dbReference type="PANTHER" id="PTHR13267">
    <property type="entry name" value="ZINC FINGER PROTEIN 277"/>
    <property type="match status" value="1"/>
</dbReference>
<evidence type="ECO:0000256" key="1">
    <source>
        <dbReference type="ARBA" id="ARBA00022723"/>
    </source>
</evidence>
<evidence type="ECO:0000256" key="3">
    <source>
        <dbReference type="ARBA" id="ARBA00022833"/>
    </source>
</evidence>
<accession>A0A0K8TJC2</accession>
<proteinExistence type="inferred from homology"/>
<dbReference type="Pfam" id="PF12756">
    <property type="entry name" value="zf-C2H2_2"/>
    <property type="match status" value="3"/>
</dbReference>
<evidence type="ECO:0000256" key="2">
    <source>
        <dbReference type="ARBA" id="ARBA00022771"/>
    </source>
</evidence>
<reference evidence="7" key="1">
    <citation type="submission" date="2014-09" db="EMBL/GenBank/DDBJ databases">
        <authorList>
            <person name="Magalhaes I.L.F."/>
            <person name="Oliveira U."/>
            <person name="Santos F.R."/>
            <person name="Vidigal T.H.D.A."/>
            <person name="Brescovit A.D."/>
            <person name="Santos A.J."/>
        </authorList>
    </citation>
    <scope>NUCLEOTIDE SEQUENCE</scope>
</reference>
<dbReference type="Gene3D" id="3.30.160.60">
    <property type="entry name" value="Classic Zinc Finger"/>
    <property type="match status" value="1"/>
</dbReference>
<dbReference type="InterPro" id="IPR041661">
    <property type="entry name" value="ZN622/Rei1/Reh1_Znf-C2H2"/>
</dbReference>
<dbReference type="InterPro" id="IPR040048">
    <property type="entry name" value="ZNF277"/>
</dbReference>
<evidence type="ECO:0000313" key="7">
    <source>
        <dbReference type="EMBL" id="JAG65594.1"/>
    </source>
</evidence>